<name>A0ABV0KCS4_9CYAN</name>
<accession>A0ABV0KCS4</accession>
<keyword evidence="3" id="KW-1185">Reference proteome</keyword>
<reference evidence="2 3" key="1">
    <citation type="submission" date="2022-04" db="EMBL/GenBank/DDBJ databases">
        <title>Positive selection, recombination, and allopatry shape intraspecific diversity of widespread and dominant cyanobacteria.</title>
        <authorList>
            <person name="Wei J."/>
            <person name="Shu W."/>
            <person name="Hu C."/>
        </authorList>
    </citation>
    <scope>NUCLEOTIDE SEQUENCE [LARGE SCALE GENOMIC DNA]</scope>
    <source>
        <strain evidence="2 3">AS-A4</strain>
    </source>
</reference>
<gene>
    <name evidence="2" type="ORF">NDI38_01080</name>
</gene>
<keyword evidence="1" id="KW-0472">Membrane</keyword>
<organism evidence="2 3">
    <name type="scientific">Stenomitos frigidus AS-A4</name>
    <dbReference type="NCBI Taxonomy" id="2933935"/>
    <lineage>
        <taxon>Bacteria</taxon>
        <taxon>Bacillati</taxon>
        <taxon>Cyanobacteriota</taxon>
        <taxon>Cyanophyceae</taxon>
        <taxon>Leptolyngbyales</taxon>
        <taxon>Leptolyngbyaceae</taxon>
        <taxon>Stenomitos</taxon>
    </lineage>
</organism>
<dbReference type="EMBL" id="JAMPLM010000001">
    <property type="protein sequence ID" value="MEP1057010.1"/>
    <property type="molecule type" value="Genomic_DNA"/>
</dbReference>
<evidence type="ECO:0000256" key="1">
    <source>
        <dbReference type="SAM" id="Phobius"/>
    </source>
</evidence>
<comment type="caution">
    <text evidence="2">The sequence shown here is derived from an EMBL/GenBank/DDBJ whole genome shotgun (WGS) entry which is preliminary data.</text>
</comment>
<feature type="transmembrane region" description="Helical" evidence="1">
    <location>
        <begin position="53"/>
        <end position="75"/>
    </location>
</feature>
<evidence type="ECO:0000313" key="3">
    <source>
        <dbReference type="Proteomes" id="UP001476950"/>
    </source>
</evidence>
<protein>
    <submittedName>
        <fullName evidence="2">Uncharacterized protein</fullName>
    </submittedName>
</protein>
<proteinExistence type="predicted"/>
<keyword evidence="1" id="KW-0812">Transmembrane</keyword>
<evidence type="ECO:0000313" key="2">
    <source>
        <dbReference type="EMBL" id="MEP1057010.1"/>
    </source>
</evidence>
<dbReference type="Proteomes" id="UP001476950">
    <property type="component" value="Unassembled WGS sequence"/>
</dbReference>
<sequence length="107" mass="11972">MTAIRCGELRDGFLSVAIVLLDPIKLFMSYPSSQASQNSALPVVAVSPQPVPNAHLIGFLVIAFALSLVLTPFGYKKYRAYRRSHLLKRQIAILEAMWRISSAKRER</sequence>
<keyword evidence="1" id="KW-1133">Transmembrane helix</keyword>
<feature type="transmembrane region" description="Helical" evidence="1">
    <location>
        <begin position="12"/>
        <end position="33"/>
    </location>
</feature>
<dbReference type="RefSeq" id="WP_190453595.1">
    <property type="nucleotide sequence ID" value="NZ_JAMPLM010000001.1"/>
</dbReference>